<dbReference type="KEGG" id="adl:AURDEDRAFT_40353"/>
<dbReference type="InterPro" id="IPR000182">
    <property type="entry name" value="GNAT_dom"/>
</dbReference>
<feature type="domain" description="N-acetyltransferase" evidence="1">
    <location>
        <begin position="1"/>
        <end position="97"/>
    </location>
</feature>
<dbReference type="PROSITE" id="PS51186">
    <property type="entry name" value="GNAT"/>
    <property type="match status" value="1"/>
</dbReference>
<accession>J0CYC1</accession>
<keyword evidence="3" id="KW-1185">Reference proteome</keyword>
<organism evidence="2 3">
    <name type="scientific">Auricularia subglabra (strain TFB-10046 / SS5)</name>
    <name type="common">White-rot fungus</name>
    <name type="synonym">Auricularia delicata (strain TFB10046)</name>
    <dbReference type="NCBI Taxonomy" id="717982"/>
    <lineage>
        <taxon>Eukaryota</taxon>
        <taxon>Fungi</taxon>
        <taxon>Dikarya</taxon>
        <taxon>Basidiomycota</taxon>
        <taxon>Agaricomycotina</taxon>
        <taxon>Agaricomycetes</taxon>
        <taxon>Auriculariales</taxon>
        <taxon>Auriculariaceae</taxon>
        <taxon>Auricularia</taxon>
    </lineage>
</organism>
<dbReference type="InParanoid" id="J0CYC1"/>
<feature type="non-terminal residue" evidence="2">
    <location>
        <position position="97"/>
    </location>
</feature>
<evidence type="ECO:0000313" key="3">
    <source>
        <dbReference type="Proteomes" id="UP000006514"/>
    </source>
</evidence>
<dbReference type="InterPro" id="IPR016181">
    <property type="entry name" value="Acyl_CoA_acyltransferase"/>
</dbReference>
<dbReference type="CDD" id="cd04301">
    <property type="entry name" value="NAT_SF"/>
    <property type="match status" value="1"/>
</dbReference>
<feature type="non-terminal residue" evidence="2">
    <location>
        <position position="1"/>
    </location>
</feature>
<sequence>LGEPYSIIMLAVEHADPSIIRACIYCAVSPDRVATFGMLAVSPAHQSRGVASVLVRHAQEYVVEQWGATRLRAFVVMKQLALAAWYERLGFARRPEK</sequence>
<dbReference type="EMBL" id="JH687866">
    <property type="protein sequence ID" value="EJD36293.1"/>
    <property type="molecule type" value="Genomic_DNA"/>
</dbReference>
<dbReference type="AlphaFoldDB" id="J0CYC1"/>
<dbReference type="Gene3D" id="3.40.630.30">
    <property type="match status" value="1"/>
</dbReference>
<dbReference type="Pfam" id="PF00583">
    <property type="entry name" value="Acetyltransf_1"/>
    <property type="match status" value="1"/>
</dbReference>
<protein>
    <recommendedName>
        <fullName evidence="1">N-acetyltransferase domain-containing protein</fullName>
    </recommendedName>
</protein>
<dbReference type="OrthoDB" id="410198at2759"/>
<reference evidence="3" key="1">
    <citation type="journal article" date="2012" name="Science">
        <title>The Paleozoic origin of enzymatic lignin decomposition reconstructed from 31 fungal genomes.</title>
        <authorList>
            <person name="Floudas D."/>
            <person name="Binder M."/>
            <person name="Riley R."/>
            <person name="Barry K."/>
            <person name="Blanchette R.A."/>
            <person name="Henrissat B."/>
            <person name="Martinez A.T."/>
            <person name="Otillar R."/>
            <person name="Spatafora J.W."/>
            <person name="Yadav J.S."/>
            <person name="Aerts A."/>
            <person name="Benoit I."/>
            <person name="Boyd A."/>
            <person name="Carlson A."/>
            <person name="Copeland A."/>
            <person name="Coutinho P.M."/>
            <person name="de Vries R.P."/>
            <person name="Ferreira P."/>
            <person name="Findley K."/>
            <person name="Foster B."/>
            <person name="Gaskell J."/>
            <person name="Glotzer D."/>
            <person name="Gorecki P."/>
            <person name="Heitman J."/>
            <person name="Hesse C."/>
            <person name="Hori C."/>
            <person name="Igarashi K."/>
            <person name="Jurgens J.A."/>
            <person name="Kallen N."/>
            <person name="Kersten P."/>
            <person name="Kohler A."/>
            <person name="Kuees U."/>
            <person name="Kumar T.K.A."/>
            <person name="Kuo A."/>
            <person name="LaButti K."/>
            <person name="Larrondo L.F."/>
            <person name="Lindquist E."/>
            <person name="Ling A."/>
            <person name="Lombard V."/>
            <person name="Lucas S."/>
            <person name="Lundell T."/>
            <person name="Martin R."/>
            <person name="McLaughlin D.J."/>
            <person name="Morgenstern I."/>
            <person name="Morin E."/>
            <person name="Murat C."/>
            <person name="Nagy L.G."/>
            <person name="Nolan M."/>
            <person name="Ohm R.A."/>
            <person name="Patyshakuliyeva A."/>
            <person name="Rokas A."/>
            <person name="Ruiz-Duenas F.J."/>
            <person name="Sabat G."/>
            <person name="Salamov A."/>
            <person name="Samejima M."/>
            <person name="Schmutz J."/>
            <person name="Slot J.C."/>
            <person name="St John F."/>
            <person name="Stenlid J."/>
            <person name="Sun H."/>
            <person name="Sun S."/>
            <person name="Syed K."/>
            <person name="Tsang A."/>
            <person name="Wiebenga A."/>
            <person name="Young D."/>
            <person name="Pisabarro A."/>
            <person name="Eastwood D.C."/>
            <person name="Martin F."/>
            <person name="Cullen D."/>
            <person name="Grigoriev I.V."/>
            <person name="Hibbett D.S."/>
        </authorList>
    </citation>
    <scope>NUCLEOTIDE SEQUENCE [LARGE SCALE GENOMIC DNA]</scope>
    <source>
        <strain evidence="3">TFB10046</strain>
    </source>
</reference>
<dbReference type="Proteomes" id="UP000006514">
    <property type="component" value="Unassembled WGS sequence"/>
</dbReference>
<proteinExistence type="predicted"/>
<evidence type="ECO:0000313" key="2">
    <source>
        <dbReference type="EMBL" id="EJD36293.1"/>
    </source>
</evidence>
<dbReference type="GO" id="GO:0016747">
    <property type="term" value="F:acyltransferase activity, transferring groups other than amino-acyl groups"/>
    <property type="evidence" value="ECO:0007669"/>
    <property type="project" value="InterPro"/>
</dbReference>
<name>J0CYC1_AURST</name>
<dbReference type="SUPFAM" id="SSF55729">
    <property type="entry name" value="Acyl-CoA N-acyltransferases (Nat)"/>
    <property type="match status" value="1"/>
</dbReference>
<gene>
    <name evidence="2" type="ORF">AURDEDRAFT_40353</name>
</gene>
<evidence type="ECO:0000259" key="1">
    <source>
        <dbReference type="PROSITE" id="PS51186"/>
    </source>
</evidence>